<dbReference type="OrthoDB" id="8692at2157"/>
<dbReference type="Gene3D" id="3.40.50.620">
    <property type="entry name" value="HUPs"/>
    <property type="match status" value="1"/>
</dbReference>
<dbReference type="AlphaFoldDB" id="A1RUH6"/>
<dbReference type="GO" id="GO:0006529">
    <property type="term" value="P:asparagine biosynthetic process"/>
    <property type="evidence" value="ECO:0007669"/>
    <property type="project" value="InterPro"/>
</dbReference>
<dbReference type="GO" id="GO:0004071">
    <property type="term" value="F:aspartate-ammonia ligase activity"/>
    <property type="evidence" value="ECO:0007669"/>
    <property type="project" value="UniProtKB-EC"/>
</dbReference>
<keyword evidence="1" id="KW-0547">Nucleotide-binding</keyword>
<protein>
    <submittedName>
        <fullName evidence="4">Aspartate-ammonia ligase</fullName>
        <ecNumber evidence="4">6.3.1.1</ecNumber>
    </submittedName>
</protein>
<name>A1RUH6_PYRIL</name>
<evidence type="ECO:0000313" key="5">
    <source>
        <dbReference type="Proteomes" id="UP000002595"/>
    </source>
</evidence>
<evidence type="ECO:0000256" key="2">
    <source>
        <dbReference type="ARBA" id="ARBA00022840"/>
    </source>
</evidence>
<dbReference type="Proteomes" id="UP000002595">
    <property type="component" value="Chromosome"/>
</dbReference>
<dbReference type="GO" id="GO:0005829">
    <property type="term" value="C:cytosol"/>
    <property type="evidence" value="ECO:0007669"/>
    <property type="project" value="TreeGrafter"/>
</dbReference>
<organism evidence="4 5">
    <name type="scientific">Pyrobaculum islandicum (strain DSM 4184 / JCM 9189 / GEO3)</name>
    <dbReference type="NCBI Taxonomy" id="384616"/>
    <lineage>
        <taxon>Archaea</taxon>
        <taxon>Thermoproteota</taxon>
        <taxon>Thermoprotei</taxon>
        <taxon>Thermoproteales</taxon>
        <taxon>Thermoproteaceae</taxon>
        <taxon>Pyrobaculum</taxon>
    </lineage>
</organism>
<dbReference type="PANTHER" id="PTHR11772">
    <property type="entry name" value="ASPARAGINE SYNTHETASE"/>
    <property type="match status" value="1"/>
</dbReference>
<dbReference type="InterPro" id="IPR001962">
    <property type="entry name" value="Asn_synthase"/>
</dbReference>
<dbReference type="STRING" id="384616.Pisl_1452"/>
<dbReference type="InterPro" id="IPR014729">
    <property type="entry name" value="Rossmann-like_a/b/a_fold"/>
</dbReference>
<evidence type="ECO:0000256" key="1">
    <source>
        <dbReference type="ARBA" id="ARBA00022741"/>
    </source>
</evidence>
<proteinExistence type="predicted"/>
<accession>A1RUH6</accession>
<sequence>MIVERLAESVARRPCDAIAFSGGLDSTAVALAHVKLGHRPLLVNVQLAESPGTDAPHAVEAARRLGLPLVVRYVPMWEALAAVEEVVKAIKLFNPMEVVNCSVQYIALKLARDLGARTVCTGDAGDEICVGYSFMLTKPREELARYMDPSRWYFCSFDLAKALGVEVKAPFLEAAQHLLAIPIEEKIKCGLGKCLLRQELGDLGQRRKDPAEVGSGFHALYKTLEELGRKVEVDLPLDGPARYLYHIYRKAGLSYPKARRNPCPRCGAELDDKRYCKMCGYYGGG</sequence>
<dbReference type="HOGENOM" id="CLU_050152_0_0_2"/>
<dbReference type="GO" id="GO:0005524">
    <property type="term" value="F:ATP binding"/>
    <property type="evidence" value="ECO:0007669"/>
    <property type="project" value="UniProtKB-KW"/>
</dbReference>
<dbReference type="CDD" id="cd01991">
    <property type="entry name" value="Asn_synthase_B_C"/>
    <property type="match status" value="1"/>
</dbReference>
<dbReference type="Pfam" id="PF00733">
    <property type="entry name" value="Asn_synthase"/>
    <property type="match status" value="1"/>
</dbReference>
<keyword evidence="4" id="KW-0436">Ligase</keyword>
<dbReference type="GO" id="GO:0004066">
    <property type="term" value="F:asparagine synthase (glutamine-hydrolyzing) activity"/>
    <property type="evidence" value="ECO:0007669"/>
    <property type="project" value="InterPro"/>
</dbReference>
<dbReference type="InterPro" id="IPR050795">
    <property type="entry name" value="Asn_Synthetase"/>
</dbReference>
<reference evidence="4" key="1">
    <citation type="submission" date="2006-12" db="EMBL/GenBank/DDBJ databases">
        <title>Complete sequence of Pyrobaculum islandicum DSM 4184.</title>
        <authorList>
            <person name="Copeland A."/>
            <person name="Lucas S."/>
            <person name="Lapidus A."/>
            <person name="Barry K."/>
            <person name="Detter J.C."/>
            <person name="Glavina del Rio T."/>
            <person name="Dalin E."/>
            <person name="Tice H."/>
            <person name="Pitluck S."/>
            <person name="Meincke L."/>
            <person name="Brettin T."/>
            <person name="Bruce D."/>
            <person name="Han C."/>
            <person name="Tapia R."/>
            <person name="Gilna P."/>
            <person name="Schmutz J."/>
            <person name="Larimer F."/>
            <person name="Land M."/>
            <person name="Hauser L."/>
            <person name="Kyrpides N."/>
            <person name="Mikhailova N."/>
            <person name="Cozen A.E."/>
            <person name="Fitz-Gibbon S.T."/>
            <person name="House C.H."/>
            <person name="Saltikov C."/>
            <person name="Lowe T."/>
            <person name="Richardson P."/>
        </authorList>
    </citation>
    <scope>NUCLEOTIDE SEQUENCE [LARGE SCALE GENOMIC DNA]</scope>
    <source>
        <strain evidence="4">DSM 4184</strain>
    </source>
</reference>
<dbReference type="RefSeq" id="WP_011763183.1">
    <property type="nucleotide sequence ID" value="NC_008701.1"/>
</dbReference>
<dbReference type="EC" id="6.3.1.1" evidence="4"/>
<feature type="domain" description="Asparagine synthetase" evidence="3">
    <location>
        <begin position="17"/>
        <end position="140"/>
    </location>
</feature>
<dbReference type="KEGG" id="pis:Pisl_1452"/>
<evidence type="ECO:0000259" key="3">
    <source>
        <dbReference type="Pfam" id="PF00733"/>
    </source>
</evidence>
<keyword evidence="5" id="KW-1185">Reference proteome</keyword>
<dbReference type="eggNOG" id="arCOG00071">
    <property type="taxonomic scope" value="Archaea"/>
</dbReference>
<keyword evidence="2" id="KW-0067">ATP-binding</keyword>
<evidence type="ECO:0000313" key="4">
    <source>
        <dbReference type="EMBL" id="ABL88608.1"/>
    </source>
</evidence>
<dbReference type="EMBL" id="CP000504">
    <property type="protein sequence ID" value="ABL88608.1"/>
    <property type="molecule type" value="Genomic_DNA"/>
</dbReference>
<dbReference type="SUPFAM" id="SSF52402">
    <property type="entry name" value="Adenine nucleotide alpha hydrolases-like"/>
    <property type="match status" value="1"/>
</dbReference>
<gene>
    <name evidence="4" type="ordered locus">Pisl_1452</name>
</gene>
<dbReference type="PANTHER" id="PTHR11772:SF46">
    <property type="entry name" value="ASPARAGINE SYNTHETASE DOMAIN-CONTAINING PROTEIN"/>
    <property type="match status" value="1"/>
</dbReference>
<dbReference type="GeneID" id="4616914"/>